<protein>
    <submittedName>
        <fullName evidence="1">Uncharacterized protein</fullName>
    </submittedName>
</protein>
<organism evidence="1 2">
    <name type="scientific">Protopolystoma xenopodis</name>
    <dbReference type="NCBI Taxonomy" id="117903"/>
    <lineage>
        <taxon>Eukaryota</taxon>
        <taxon>Metazoa</taxon>
        <taxon>Spiralia</taxon>
        <taxon>Lophotrochozoa</taxon>
        <taxon>Platyhelminthes</taxon>
        <taxon>Monogenea</taxon>
        <taxon>Polyopisthocotylea</taxon>
        <taxon>Polystomatidea</taxon>
        <taxon>Polystomatidae</taxon>
        <taxon>Protopolystoma</taxon>
    </lineage>
</organism>
<gene>
    <name evidence="1" type="ORF">PXEA_LOCUS29478</name>
</gene>
<dbReference type="Proteomes" id="UP000784294">
    <property type="component" value="Unassembled WGS sequence"/>
</dbReference>
<keyword evidence="2" id="KW-1185">Reference proteome</keyword>
<accession>A0A3S5FG54</accession>
<evidence type="ECO:0000313" key="1">
    <source>
        <dbReference type="EMBL" id="VEL36038.1"/>
    </source>
</evidence>
<comment type="caution">
    <text evidence="1">The sequence shown here is derived from an EMBL/GenBank/DDBJ whole genome shotgun (WGS) entry which is preliminary data.</text>
</comment>
<name>A0A3S5FG54_9PLAT</name>
<evidence type="ECO:0000313" key="2">
    <source>
        <dbReference type="Proteomes" id="UP000784294"/>
    </source>
</evidence>
<sequence>MWCYKWRYSLTTPTTMPAKRLGMYHVHDPTLEMIIQTLDSGLGYKLVKETTENGCIVTPLSVLAYLSTLYPLIPLPPYHNFSLVYIPLVKNVCTFVANLVWLHPTCYLPLPLSVDRLIRLGLQSGSPHCLVDP</sequence>
<dbReference type="EMBL" id="CAAALY010251251">
    <property type="protein sequence ID" value="VEL36038.1"/>
    <property type="molecule type" value="Genomic_DNA"/>
</dbReference>
<dbReference type="AlphaFoldDB" id="A0A3S5FG54"/>
<reference evidence="1" key="1">
    <citation type="submission" date="2018-11" db="EMBL/GenBank/DDBJ databases">
        <authorList>
            <consortium name="Pathogen Informatics"/>
        </authorList>
    </citation>
    <scope>NUCLEOTIDE SEQUENCE</scope>
</reference>
<proteinExistence type="predicted"/>